<name>A0A0A9GEV1_ARUDO</name>
<protein>
    <submittedName>
        <fullName evidence="1">Uncharacterized protein</fullName>
    </submittedName>
</protein>
<reference evidence="1" key="1">
    <citation type="submission" date="2014-09" db="EMBL/GenBank/DDBJ databases">
        <authorList>
            <person name="Magalhaes I.L.F."/>
            <person name="Oliveira U."/>
            <person name="Santos F.R."/>
            <person name="Vidigal T.H.D.A."/>
            <person name="Brescovit A.D."/>
            <person name="Santos A.J."/>
        </authorList>
    </citation>
    <scope>NUCLEOTIDE SEQUENCE</scope>
    <source>
        <tissue evidence="1">Shoot tissue taken approximately 20 cm above the soil surface</tissue>
    </source>
</reference>
<proteinExistence type="predicted"/>
<accession>A0A0A9GEV1</accession>
<dbReference type="EMBL" id="GBRH01175912">
    <property type="protein sequence ID" value="JAE21984.1"/>
    <property type="molecule type" value="Transcribed_RNA"/>
</dbReference>
<reference evidence="1" key="2">
    <citation type="journal article" date="2015" name="Data Brief">
        <title>Shoot transcriptome of the giant reed, Arundo donax.</title>
        <authorList>
            <person name="Barrero R.A."/>
            <person name="Guerrero F.D."/>
            <person name="Moolhuijzen P."/>
            <person name="Goolsby J.A."/>
            <person name="Tidwell J."/>
            <person name="Bellgard S.E."/>
            <person name="Bellgard M.I."/>
        </authorList>
    </citation>
    <scope>NUCLEOTIDE SEQUENCE</scope>
    <source>
        <tissue evidence="1">Shoot tissue taken approximately 20 cm above the soil surface</tissue>
    </source>
</reference>
<evidence type="ECO:0000313" key="1">
    <source>
        <dbReference type="EMBL" id="JAE21984.1"/>
    </source>
</evidence>
<organism evidence="1">
    <name type="scientific">Arundo donax</name>
    <name type="common">Giant reed</name>
    <name type="synonym">Donax arundinaceus</name>
    <dbReference type="NCBI Taxonomy" id="35708"/>
    <lineage>
        <taxon>Eukaryota</taxon>
        <taxon>Viridiplantae</taxon>
        <taxon>Streptophyta</taxon>
        <taxon>Embryophyta</taxon>
        <taxon>Tracheophyta</taxon>
        <taxon>Spermatophyta</taxon>
        <taxon>Magnoliopsida</taxon>
        <taxon>Liliopsida</taxon>
        <taxon>Poales</taxon>
        <taxon>Poaceae</taxon>
        <taxon>PACMAD clade</taxon>
        <taxon>Arundinoideae</taxon>
        <taxon>Arundineae</taxon>
        <taxon>Arundo</taxon>
    </lineage>
</organism>
<sequence>MGRTDPCLDTGKLGKTCFRLNTHNVQYGWTFNYLKFD</sequence>
<dbReference type="AlphaFoldDB" id="A0A0A9GEV1"/>